<name>I4A7E0_DESDJ</name>
<dbReference type="Proteomes" id="UP000006053">
    <property type="component" value="Chromosome"/>
</dbReference>
<gene>
    <name evidence="3" type="ordered locus">Desde_1455</name>
</gene>
<feature type="region of interest" description="Disordered" evidence="1">
    <location>
        <begin position="153"/>
        <end position="176"/>
    </location>
</feature>
<evidence type="ECO:0000259" key="2">
    <source>
        <dbReference type="Pfam" id="PF12728"/>
    </source>
</evidence>
<dbReference type="GO" id="GO:0003677">
    <property type="term" value="F:DNA binding"/>
    <property type="evidence" value="ECO:0007669"/>
    <property type="project" value="UniProtKB-KW"/>
</dbReference>
<keyword evidence="4" id="KW-1185">Reference proteome</keyword>
<dbReference type="Pfam" id="PF12728">
    <property type="entry name" value="HTH_17"/>
    <property type="match status" value="1"/>
</dbReference>
<dbReference type="InterPro" id="IPR009061">
    <property type="entry name" value="DNA-bd_dom_put_sf"/>
</dbReference>
<sequence length="176" mass="19890">MPEDNNALSDTVKVISMLKLDNGVVIDSQELSPEQRQAYIEFAIHLAAPKLAKLLSEGLSTSAESKEEISSAHVANEAFFNYPPMMTVKQAAEFLNVGESTVREMERRWQGKFFPAVRMGSSIRIPRDELIQWVKSGGINKYKEEIARADAEYEQQRKGQYYASSSRKRSLTPKTK</sequence>
<protein>
    <submittedName>
        <fullName evidence="3">DNA-binding protein, excisionase family</fullName>
    </submittedName>
</protein>
<organism evidence="3 4">
    <name type="scientific">Desulfitobacterium dehalogenans (strain ATCC 51507 / DSM 9161 / JW/IU-DC1)</name>
    <dbReference type="NCBI Taxonomy" id="756499"/>
    <lineage>
        <taxon>Bacteria</taxon>
        <taxon>Bacillati</taxon>
        <taxon>Bacillota</taxon>
        <taxon>Clostridia</taxon>
        <taxon>Eubacteriales</taxon>
        <taxon>Desulfitobacteriaceae</taxon>
        <taxon>Desulfitobacterium</taxon>
    </lineage>
</organism>
<evidence type="ECO:0000256" key="1">
    <source>
        <dbReference type="SAM" id="MobiDB-lite"/>
    </source>
</evidence>
<dbReference type="InterPro" id="IPR010093">
    <property type="entry name" value="SinI_DNA-bd"/>
</dbReference>
<dbReference type="OrthoDB" id="9975584at2"/>
<evidence type="ECO:0000313" key="4">
    <source>
        <dbReference type="Proteomes" id="UP000006053"/>
    </source>
</evidence>
<feature type="compositionally biased region" description="Basic residues" evidence="1">
    <location>
        <begin position="166"/>
        <end position="176"/>
    </location>
</feature>
<dbReference type="EMBL" id="CP003348">
    <property type="protein sequence ID" value="AFL99874.1"/>
    <property type="molecule type" value="Genomic_DNA"/>
</dbReference>
<reference evidence="3 4" key="2">
    <citation type="journal article" date="2015" name="J. Bacteriol.">
        <title>Genomic, proteomic, and biochemical analysis of the organohalide respiratory pathway in Desulfitobacterium dehalogenans.</title>
        <authorList>
            <person name="Kruse T."/>
            <person name="van de Pas B.A."/>
            <person name="Atteia A."/>
            <person name="Krab K."/>
            <person name="Hagen W.R."/>
            <person name="Goodwin L."/>
            <person name="Chain P."/>
            <person name="Boeren S."/>
            <person name="Maphosa F."/>
            <person name="Schraa G."/>
            <person name="de Vos W.M."/>
            <person name="van der Oost J."/>
            <person name="Smidt H."/>
            <person name="Stams A.J."/>
        </authorList>
    </citation>
    <scope>NUCLEOTIDE SEQUENCE [LARGE SCALE GENOMIC DNA]</scope>
    <source>
        <strain evidence="4">ATCC 51507 / DSM 9161 / JW/IU-DC1</strain>
    </source>
</reference>
<dbReference type="NCBIfam" id="TIGR01764">
    <property type="entry name" value="excise"/>
    <property type="match status" value="1"/>
</dbReference>
<dbReference type="SUPFAM" id="SSF46955">
    <property type="entry name" value="Putative DNA-binding domain"/>
    <property type="match status" value="1"/>
</dbReference>
<dbReference type="AlphaFoldDB" id="I4A7E0"/>
<dbReference type="KEGG" id="ddh:Desde_1455"/>
<dbReference type="InterPro" id="IPR041657">
    <property type="entry name" value="HTH_17"/>
</dbReference>
<keyword evidence="3" id="KW-0238">DNA-binding</keyword>
<proteinExistence type="predicted"/>
<accession>I4A7E0</accession>
<evidence type="ECO:0000313" key="3">
    <source>
        <dbReference type="EMBL" id="AFL99874.1"/>
    </source>
</evidence>
<reference evidence="4" key="1">
    <citation type="submission" date="2012-06" db="EMBL/GenBank/DDBJ databases">
        <title>Complete sequence of Desulfitobacterium dehalogenans ATCC 51507.</title>
        <authorList>
            <person name="Lucas S."/>
            <person name="Han J."/>
            <person name="Lapidus A."/>
            <person name="Cheng J.-F."/>
            <person name="Goodwin L."/>
            <person name="Pitluck S."/>
            <person name="Peters L."/>
            <person name="Ovchinnikova G."/>
            <person name="Teshima H."/>
            <person name="Detter J.C."/>
            <person name="Han C."/>
            <person name="Tapia R."/>
            <person name="Land M."/>
            <person name="Hauser L."/>
            <person name="Kyrpides N."/>
            <person name="Ivanova N."/>
            <person name="Pagani I."/>
            <person name="Kruse T."/>
            <person name="de Vos W.M."/>
            <person name="Smidt H."/>
            <person name="Woyke T."/>
        </authorList>
    </citation>
    <scope>NUCLEOTIDE SEQUENCE [LARGE SCALE GENOMIC DNA]</scope>
    <source>
        <strain evidence="4">ATCC 51507 / DSM 9161 / JW/IU-DC1</strain>
    </source>
</reference>
<dbReference type="HOGENOM" id="CLU_1552638_0_0_9"/>
<feature type="domain" description="Helix-turn-helix" evidence="2">
    <location>
        <begin position="85"/>
        <end position="136"/>
    </location>
</feature>